<dbReference type="GO" id="GO:0008168">
    <property type="term" value="F:methyltransferase activity"/>
    <property type="evidence" value="ECO:0007669"/>
    <property type="project" value="InterPro"/>
</dbReference>
<evidence type="ECO:0000313" key="1">
    <source>
        <dbReference type="EMBL" id="MBB5173647.1"/>
    </source>
</evidence>
<dbReference type="PANTHER" id="PTHR10443:SF12">
    <property type="entry name" value="DIPEPTIDASE"/>
    <property type="match status" value="1"/>
</dbReference>
<dbReference type="Proteomes" id="UP000551878">
    <property type="component" value="Unassembled WGS sequence"/>
</dbReference>
<protein>
    <submittedName>
        <fullName evidence="1">Membrane dipeptidase</fullName>
        <ecNumber evidence="1">3.4.13.19</ecNumber>
    </submittedName>
</protein>
<comment type="caution">
    <text evidence="1">The sequence shown here is derived from an EMBL/GenBank/DDBJ whole genome shotgun (WGS) entry which is preliminary data.</text>
</comment>
<evidence type="ECO:0000313" key="2">
    <source>
        <dbReference type="Proteomes" id="UP000551878"/>
    </source>
</evidence>
<dbReference type="AlphaFoldDB" id="A0A840QQR9"/>
<dbReference type="SUPFAM" id="SSF51556">
    <property type="entry name" value="Metallo-dependent hydrolases"/>
    <property type="match status" value="1"/>
</dbReference>
<accession>A0A840QQR9</accession>
<dbReference type="CDD" id="cd01301">
    <property type="entry name" value="rDP_like"/>
    <property type="match status" value="1"/>
</dbReference>
<dbReference type="PROSITE" id="PS51365">
    <property type="entry name" value="RENAL_DIPEPTIDASE_2"/>
    <property type="match status" value="1"/>
</dbReference>
<dbReference type="GO" id="GO:0032259">
    <property type="term" value="P:methylation"/>
    <property type="evidence" value="ECO:0007669"/>
    <property type="project" value="InterPro"/>
</dbReference>
<proteinExistence type="predicted"/>
<dbReference type="InterPro" id="IPR008257">
    <property type="entry name" value="Pept_M19"/>
</dbReference>
<keyword evidence="1" id="KW-0378">Hydrolase</keyword>
<dbReference type="GO" id="GO:0006508">
    <property type="term" value="P:proteolysis"/>
    <property type="evidence" value="ECO:0007669"/>
    <property type="project" value="InterPro"/>
</dbReference>
<dbReference type="PROSITE" id="PS00092">
    <property type="entry name" value="N6_MTASE"/>
    <property type="match status" value="1"/>
</dbReference>
<name>A0A840QQR9_9BACI</name>
<dbReference type="InterPro" id="IPR032466">
    <property type="entry name" value="Metal_Hydrolase"/>
</dbReference>
<dbReference type="GO" id="GO:0070573">
    <property type="term" value="F:metallodipeptidase activity"/>
    <property type="evidence" value="ECO:0007669"/>
    <property type="project" value="InterPro"/>
</dbReference>
<keyword evidence="2" id="KW-1185">Reference proteome</keyword>
<dbReference type="EMBL" id="JACHHB010000007">
    <property type="protein sequence ID" value="MBB5173647.1"/>
    <property type="molecule type" value="Genomic_DNA"/>
</dbReference>
<keyword evidence="1" id="KW-0645">Protease</keyword>
<dbReference type="InterPro" id="IPR002052">
    <property type="entry name" value="DNA_methylase_N6_adenine_CS"/>
</dbReference>
<dbReference type="Gene3D" id="3.20.20.140">
    <property type="entry name" value="Metal-dependent hydrolases"/>
    <property type="match status" value="1"/>
</dbReference>
<keyword evidence="1" id="KW-0224">Dipeptidase</keyword>
<dbReference type="EC" id="3.4.13.19" evidence="1"/>
<dbReference type="RefSeq" id="WP_184664091.1">
    <property type="nucleotide sequence ID" value="NZ_JACHHB010000007.1"/>
</dbReference>
<dbReference type="GO" id="GO:0003676">
    <property type="term" value="F:nucleic acid binding"/>
    <property type="evidence" value="ECO:0007669"/>
    <property type="project" value="InterPro"/>
</dbReference>
<organism evidence="1 2">
    <name type="scientific">Texcoconibacillus texcoconensis</name>
    <dbReference type="NCBI Taxonomy" id="1095777"/>
    <lineage>
        <taxon>Bacteria</taxon>
        <taxon>Bacillati</taxon>
        <taxon>Bacillota</taxon>
        <taxon>Bacilli</taxon>
        <taxon>Bacillales</taxon>
        <taxon>Bacillaceae</taxon>
        <taxon>Texcoconibacillus</taxon>
    </lineage>
</organism>
<sequence>MLPIIDLHCDALLKLWEDETRSFRDHPDIETNLIRLQTGGVRIQFFAIFIEPTVPSDQTFHVALSQIDRFYQDVLANNPEIKHIRAWNEINDLEEGEIGAVLTLEGAEAIGNDLMKLRMLYEQGVLSVGLTWNNANLCADGVGEPRGGGLTNLGYEVVNLNNQFHRLTDVSHLSEASFWNVIESADYPVATHSNARAVCEHRRNLYDDQLRALFEKGGFIGIVFNPPFINGQTTASIDEILKHIEHICTIGGENHLAFGSDFDGISYHVDQLEHAGMYDHFINELLKRYSEDRVRKFAHLNMLNRLPRG</sequence>
<gene>
    <name evidence="1" type="ORF">HNQ41_001836</name>
</gene>
<dbReference type="Pfam" id="PF01244">
    <property type="entry name" value="Peptidase_M19"/>
    <property type="match status" value="1"/>
</dbReference>
<dbReference type="PANTHER" id="PTHR10443">
    <property type="entry name" value="MICROSOMAL DIPEPTIDASE"/>
    <property type="match status" value="1"/>
</dbReference>
<reference evidence="1 2" key="1">
    <citation type="submission" date="2020-08" db="EMBL/GenBank/DDBJ databases">
        <title>Genomic Encyclopedia of Type Strains, Phase IV (KMG-IV): sequencing the most valuable type-strain genomes for metagenomic binning, comparative biology and taxonomic classification.</title>
        <authorList>
            <person name="Goeker M."/>
        </authorList>
    </citation>
    <scope>NUCLEOTIDE SEQUENCE [LARGE SCALE GENOMIC DNA]</scope>
    <source>
        <strain evidence="1 2">DSM 24696</strain>
    </source>
</reference>